<comment type="caution">
    <text evidence="1">The sequence shown here is derived from an EMBL/GenBank/DDBJ whole genome shotgun (WGS) entry which is preliminary data.</text>
</comment>
<name>A0A853ITX1_9BURK</name>
<gene>
    <name evidence="1" type="ORF">H0I39_04705</name>
</gene>
<proteinExistence type="predicted"/>
<reference evidence="1 2" key="1">
    <citation type="submission" date="2020-07" db="EMBL/GenBank/DDBJ databases">
        <authorList>
            <person name="Maaloum M."/>
        </authorList>
    </citation>
    <scope>NUCLEOTIDE SEQUENCE [LARGE SCALE GENOMIC DNA]</scope>
    <source>
        <strain evidence="1 2">GCS-AN-3</strain>
    </source>
</reference>
<organism evidence="1 2">
    <name type="scientific">Ottowia beijingensis</name>
    <dbReference type="NCBI Taxonomy" id="1207057"/>
    <lineage>
        <taxon>Bacteria</taxon>
        <taxon>Pseudomonadati</taxon>
        <taxon>Pseudomonadota</taxon>
        <taxon>Betaproteobacteria</taxon>
        <taxon>Burkholderiales</taxon>
        <taxon>Comamonadaceae</taxon>
        <taxon>Ottowia</taxon>
    </lineage>
</organism>
<sequence>MPLEIAFQTRELRATCESPARAKRELGELGSKALRRVLADMNAVETVAELFDMGLEIDNVSSK</sequence>
<dbReference type="RefSeq" id="WP_180549740.1">
    <property type="nucleotide sequence ID" value="NZ_JACCKX010000001.1"/>
</dbReference>
<protein>
    <submittedName>
        <fullName evidence="1">Uncharacterized protein</fullName>
    </submittedName>
</protein>
<evidence type="ECO:0000313" key="2">
    <source>
        <dbReference type="Proteomes" id="UP000589716"/>
    </source>
</evidence>
<accession>A0A853ITX1</accession>
<keyword evidence="2" id="KW-1185">Reference proteome</keyword>
<dbReference type="AlphaFoldDB" id="A0A853ITX1"/>
<evidence type="ECO:0000313" key="1">
    <source>
        <dbReference type="EMBL" id="NZA01244.1"/>
    </source>
</evidence>
<dbReference type="EMBL" id="JACCKX010000001">
    <property type="protein sequence ID" value="NZA01244.1"/>
    <property type="molecule type" value="Genomic_DNA"/>
</dbReference>
<dbReference type="Proteomes" id="UP000589716">
    <property type="component" value="Unassembled WGS sequence"/>
</dbReference>